<name>A0A645GKW9_9ZZZZ</name>
<dbReference type="PANTHER" id="PTHR38438:SF1">
    <property type="entry name" value="RIBOFLAVIN TRANSPORTER RIBU"/>
    <property type="match status" value="1"/>
</dbReference>
<dbReference type="Pfam" id="PF12822">
    <property type="entry name" value="ECF_trnsprt"/>
    <property type="match status" value="1"/>
</dbReference>
<keyword evidence="3" id="KW-0813">Transport</keyword>
<evidence type="ECO:0000256" key="3">
    <source>
        <dbReference type="ARBA" id="ARBA00022448"/>
    </source>
</evidence>
<evidence type="ECO:0000256" key="7">
    <source>
        <dbReference type="ARBA" id="ARBA00023136"/>
    </source>
</evidence>
<dbReference type="AlphaFoldDB" id="A0A645GKW9"/>
<dbReference type="PANTHER" id="PTHR38438">
    <property type="entry name" value="RIBOFLAVIN TRANSPORTER RIBU"/>
    <property type="match status" value="1"/>
</dbReference>
<evidence type="ECO:0000256" key="8">
    <source>
        <dbReference type="SAM" id="Phobius"/>
    </source>
</evidence>
<evidence type="ECO:0000256" key="2">
    <source>
        <dbReference type="ARBA" id="ARBA00005540"/>
    </source>
</evidence>
<sequence length="87" mass="9576">MSIVAGVLNYYLFLPLYQKVLHIPMEAFVQMGSAVNPAIKDLKTFILWSIVPFNLIKGVVVSAITLGIYKSVSPLIHSEAKKAARSN</sequence>
<comment type="similarity">
    <text evidence="2">Belongs to the prokaryotic riboflavin transporter (P-RFT) (TC 2.A.87) family.</text>
</comment>
<dbReference type="EMBL" id="VSSQ01077575">
    <property type="protein sequence ID" value="MPN27601.1"/>
    <property type="molecule type" value="Genomic_DNA"/>
</dbReference>
<dbReference type="Gene3D" id="1.10.1760.20">
    <property type="match status" value="1"/>
</dbReference>
<evidence type="ECO:0008006" key="10">
    <source>
        <dbReference type="Google" id="ProtNLM"/>
    </source>
</evidence>
<evidence type="ECO:0000256" key="1">
    <source>
        <dbReference type="ARBA" id="ARBA00004651"/>
    </source>
</evidence>
<accession>A0A645GKW9</accession>
<feature type="transmembrane region" description="Helical" evidence="8">
    <location>
        <begin position="45"/>
        <end position="69"/>
    </location>
</feature>
<dbReference type="InterPro" id="IPR025720">
    <property type="entry name" value="RibU"/>
</dbReference>
<proteinExistence type="inferred from homology"/>
<comment type="caution">
    <text evidence="9">The sequence shown here is derived from an EMBL/GenBank/DDBJ whole genome shotgun (WGS) entry which is preliminary data.</text>
</comment>
<keyword evidence="7 8" id="KW-0472">Membrane</keyword>
<dbReference type="InterPro" id="IPR024529">
    <property type="entry name" value="ECF_trnsprt_substrate-spec"/>
</dbReference>
<dbReference type="GO" id="GO:0005886">
    <property type="term" value="C:plasma membrane"/>
    <property type="evidence" value="ECO:0007669"/>
    <property type="project" value="UniProtKB-SubCell"/>
</dbReference>
<evidence type="ECO:0000256" key="4">
    <source>
        <dbReference type="ARBA" id="ARBA00022475"/>
    </source>
</evidence>
<organism evidence="9">
    <name type="scientific">bioreactor metagenome</name>
    <dbReference type="NCBI Taxonomy" id="1076179"/>
    <lineage>
        <taxon>unclassified sequences</taxon>
        <taxon>metagenomes</taxon>
        <taxon>ecological metagenomes</taxon>
    </lineage>
</organism>
<dbReference type="GO" id="GO:0032217">
    <property type="term" value="F:riboflavin transmembrane transporter activity"/>
    <property type="evidence" value="ECO:0007669"/>
    <property type="project" value="InterPro"/>
</dbReference>
<evidence type="ECO:0000256" key="6">
    <source>
        <dbReference type="ARBA" id="ARBA00022989"/>
    </source>
</evidence>
<evidence type="ECO:0000256" key="5">
    <source>
        <dbReference type="ARBA" id="ARBA00022692"/>
    </source>
</evidence>
<reference evidence="9" key="1">
    <citation type="submission" date="2019-08" db="EMBL/GenBank/DDBJ databases">
        <authorList>
            <person name="Kucharzyk K."/>
            <person name="Murdoch R.W."/>
            <person name="Higgins S."/>
            <person name="Loffler F."/>
        </authorList>
    </citation>
    <scope>NUCLEOTIDE SEQUENCE</scope>
</reference>
<protein>
    <recommendedName>
        <fullName evidence="10">Riboflavin transporter RibU</fullName>
    </recommendedName>
</protein>
<evidence type="ECO:0000313" key="9">
    <source>
        <dbReference type="EMBL" id="MPN27601.1"/>
    </source>
</evidence>
<keyword evidence="6 8" id="KW-1133">Transmembrane helix</keyword>
<keyword evidence="5 8" id="KW-0812">Transmembrane</keyword>
<gene>
    <name evidence="9" type="ORF">SDC9_175035</name>
</gene>
<comment type="subcellular location">
    <subcellularLocation>
        <location evidence="1">Cell membrane</location>
        <topology evidence="1">Multi-pass membrane protein</topology>
    </subcellularLocation>
</comment>
<keyword evidence="4" id="KW-1003">Cell membrane</keyword>